<dbReference type="AlphaFoldDB" id="A0A7L8KA83"/>
<accession>A0A7L8KA83</accession>
<proteinExistence type="predicted"/>
<evidence type="ECO:0000313" key="1">
    <source>
        <dbReference type="EMBL" id="QOE89773.1"/>
    </source>
</evidence>
<geneLocation type="plasmid" evidence="1">
    <name>pRts1</name>
</geneLocation>
<reference evidence="1" key="1">
    <citation type="journal article" date="2020" name="Commun. Biol.">
        <title>Highly efficient gene transfer in the mouse gut microbiota is enabled by the Incl2 conjugative plasmid TP114.</title>
        <authorList>
            <person name="Neil K."/>
            <person name="Allard N."/>
            <person name="Grenier F."/>
            <person name="Burrus V."/>
            <person name="Rodrigue S."/>
        </authorList>
    </citation>
    <scope>NUCLEOTIDE SEQUENCE</scope>
    <source>
        <strain evidence="1">BM21</strain>
    </source>
</reference>
<keyword evidence="1" id="KW-0614">Plasmid</keyword>
<name>A0A7L8KA83_ECOLX</name>
<sequence>MPDAFGKGQIDTPAFCHIVSRFADSEHALPRTVSYCLIKQLSHAFGSVEV</sequence>
<protein>
    <submittedName>
        <fullName evidence="1">Uncharacterized protein</fullName>
    </submittedName>
</protein>
<gene>
    <name evidence="1" type="primary">pRts1_133</name>
</gene>
<organism evidence="1">
    <name type="scientific">Escherichia coli</name>
    <dbReference type="NCBI Taxonomy" id="562"/>
    <lineage>
        <taxon>Bacteria</taxon>
        <taxon>Pseudomonadati</taxon>
        <taxon>Pseudomonadota</taxon>
        <taxon>Gammaproteobacteria</taxon>
        <taxon>Enterobacterales</taxon>
        <taxon>Enterobacteriaceae</taxon>
        <taxon>Escherichia</taxon>
    </lineage>
</organism>
<dbReference type="EMBL" id="MN626604">
    <property type="protein sequence ID" value="QOE89773.1"/>
    <property type="molecule type" value="Genomic_DNA"/>
</dbReference>